<sequence>MLRLEHIAWESPDGEEIIRDIDLSIGKGKLIVVTGPNGGGKTTLAKLIAGLVTPSSGRILLDGEDITEANVTDRAKKGIAYAFQQPVRFKGLTVRDLLDLAAGGGLDDIAICTLLGKVGLCAEEYIDREMSASLSGGESKRIEIATVLARNAKLSIFDEPEAGIDLWSFTRLVETFQELREEQDGTLLVISHQERILSIADEIVVIGDGHVKGAGDREVILPTLLSEERTIRCPQGKEEICHE</sequence>
<name>A0ABT1RQZ8_9FIRM</name>
<dbReference type="PROSITE" id="PS50893">
    <property type="entry name" value="ABC_TRANSPORTER_2"/>
    <property type="match status" value="1"/>
</dbReference>
<dbReference type="GO" id="GO:0005524">
    <property type="term" value="F:ATP binding"/>
    <property type="evidence" value="ECO:0007669"/>
    <property type="project" value="UniProtKB-KW"/>
</dbReference>
<dbReference type="RefSeq" id="WP_256132789.1">
    <property type="nucleotide sequence ID" value="NZ_JANFXK010000014.1"/>
</dbReference>
<dbReference type="InterPro" id="IPR003439">
    <property type="entry name" value="ABC_transporter-like_ATP-bd"/>
</dbReference>
<dbReference type="EMBL" id="JANFXK010000014">
    <property type="protein sequence ID" value="MCQ4637602.1"/>
    <property type="molecule type" value="Genomic_DNA"/>
</dbReference>
<keyword evidence="6" id="KW-1185">Reference proteome</keyword>
<dbReference type="PANTHER" id="PTHR45772:SF8">
    <property type="entry name" value="HIGH-AFFINITY BRANCHED-CHAIN AMINO ACID TRANSPORT ATP-BINDING PROTEIN"/>
    <property type="match status" value="1"/>
</dbReference>
<dbReference type="Gene3D" id="3.40.50.300">
    <property type="entry name" value="P-loop containing nucleotide triphosphate hydrolases"/>
    <property type="match status" value="1"/>
</dbReference>
<keyword evidence="1" id="KW-0813">Transport</keyword>
<organism evidence="5 6">
    <name type="scientific">Anaerovorax odorimutans</name>
    <dbReference type="NCBI Taxonomy" id="109327"/>
    <lineage>
        <taxon>Bacteria</taxon>
        <taxon>Bacillati</taxon>
        <taxon>Bacillota</taxon>
        <taxon>Clostridia</taxon>
        <taxon>Peptostreptococcales</taxon>
        <taxon>Anaerovoracaceae</taxon>
        <taxon>Anaerovorax</taxon>
    </lineage>
</organism>
<accession>A0ABT1RQZ8</accession>
<evidence type="ECO:0000313" key="6">
    <source>
        <dbReference type="Proteomes" id="UP001524502"/>
    </source>
</evidence>
<dbReference type="Pfam" id="PF00005">
    <property type="entry name" value="ABC_tran"/>
    <property type="match status" value="1"/>
</dbReference>
<dbReference type="InterPro" id="IPR017871">
    <property type="entry name" value="ABC_transporter-like_CS"/>
</dbReference>
<keyword evidence="3 5" id="KW-0067">ATP-binding</keyword>
<dbReference type="PANTHER" id="PTHR45772">
    <property type="entry name" value="CONSERVED COMPONENT OF ABC TRANSPORTER FOR NATURAL AMINO ACIDS-RELATED"/>
    <property type="match status" value="1"/>
</dbReference>
<evidence type="ECO:0000259" key="4">
    <source>
        <dbReference type="PROSITE" id="PS50893"/>
    </source>
</evidence>
<keyword evidence="2" id="KW-0547">Nucleotide-binding</keyword>
<comment type="caution">
    <text evidence="5">The sequence shown here is derived from an EMBL/GenBank/DDBJ whole genome shotgun (WGS) entry which is preliminary data.</text>
</comment>
<dbReference type="SUPFAM" id="SSF52540">
    <property type="entry name" value="P-loop containing nucleoside triphosphate hydrolases"/>
    <property type="match status" value="1"/>
</dbReference>
<gene>
    <name evidence="5" type="ORF">NE619_12780</name>
</gene>
<dbReference type="Proteomes" id="UP001524502">
    <property type="component" value="Unassembled WGS sequence"/>
</dbReference>
<feature type="domain" description="ABC transporter" evidence="4">
    <location>
        <begin position="2"/>
        <end position="233"/>
    </location>
</feature>
<dbReference type="InterPro" id="IPR051120">
    <property type="entry name" value="ABC_AA/LPS_Transport"/>
</dbReference>
<dbReference type="SMART" id="SM00382">
    <property type="entry name" value="AAA"/>
    <property type="match status" value="1"/>
</dbReference>
<evidence type="ECO:0000313" key="5">
    <source>
        <dbReference type="EMBL" id="MCQ4637602.1"/>
    </source>
</evidence>
<evidence type="ECO:0000256" key="1">
    <source>
        <dbReference type="ARBA" id="ARBA00022448"/>
    </source>
</evidence>
<reference evidence="5 6" key="1">
    <citation type="submission" date="2022-06" db="EMBL/GenBank/DDBJ databases">
        <title>Isolation of gut microbiota from human fecal samples.</title>
        <authorList>
            <person name="Pamer E.G."/>
            <person name="Barat B."/>
            <person name="Waligurski E."/>
            <person name="Medina S."/>
            <person name="Paddock L."/>
            <person name="Mostad J."/>
        </authorList>
    </citation>
    <scope>NUCLEOTIDE SEQUENCE [LARGE SCALE GENOMIC DNA]</scope>
    <source>
        <strain evidence="5 6">SL.3.17</strain>
    </source>
</reference>
<dbReference type="InterPro" id="IPR003593">
    <property type="entry name" value="AAA+_ATPase"/>
</dbReference>
<proteinExistence type="predicted"/>
<evidence type="ECO:0000256" key="2">
    <source>
        <dbReference type="ARBA" id="ARBA00022741"/>
    </source>
</evidence>
<dbReference type="InterPro" id="IPR027417">
    <property type="entry name" value="P-loop_NTPase"/>
</dbReference>
<evidence type="ECO:0000256" key="3">
    <source>
        <dbReference type="ARBA" id="ARBA00022840"/>
    </source>
</evidence>
<dbReference type="PROSITE" id="PS00211">
    <property type="entry name" value="ABC_TRANSPORTER_1"/>
    <property type="match status" value="1"/>
</dbReference>
<protein>
    <submittedName>
        <fullName evidence="5">ATP-binding cassette domain-containing protein</fullName>
    </submittedName>
</protein>